<dbReference type="RefSeq" id="WP_286056041.1">
    <property type="nucleotide sequence ID" value="NZ_JASVWF010000007.1"/>
</dbReference>
<protein>
    <submittedName>
        <fullName evidence="1">Uncharacterized protein</fullName>
    </submittedName>
</protein>
<name>A0ABT7MG73_9PSEU</name>
<sequence>MTSREEQSALTGLSALLARDLTTADREELIAGVRQSELVLDEAPVWTGRLLEALHDTGMSWPEIERATQLPVGTAYRRFKQYREGRDAAG</sequence>
<keyword evidence="2" id="KW-1185">Reference proteome</keyword>
<organism evidence="1 2">
    <name type="scientific">Actinomycetospora termitidis</name>
    <dbReference type="NCBI Taxonomy" id="3053470"/>
    <lineage>
        <taxon>Bacteria</taxon>
        <taxon>Bacillati</taxon>
        <taxon>Actinomycetota</taxon>
        <taxon>Actinomycetes</taxon>
        <taxon>Pseudonocardiales</taxon>
        <taxon>Pseudonocardiaceae</taxon>
        <taxon>Actinomycetospora</taxon>
    </lineage>
</organism>
<evidence type="ECO:0000313" key="2">
    <source>
        <dbReference type="Proteomes" id="UP001231924"/>
    </source>
</evidence>
<evidence type="ECO:0000313" key="1">
    <source>
        <dbReference type="EMBL" id="MDL5159446.1"/>
    </source>
</evidence>
<comment type="caution">
    <text evidence="1">The sequence shown here is derived from an EMBL/GenBank/DDBJ whole genome shotgun (WGS) entry which is preliminary data.</text>
</comment>
<accession>A0ABT7MG73</accession>
<dbReference type="EMBL" id="JASVWF010000007">
    <property type="protein sequence ID" value="MDL5159446.1"/>
    <property type="molecule type" value="Genomic_DNA"/>
</dbReference>
<proteinExistence type="predicted"/>
<dbReference type="Proteomes" id="UP001231924">
    <property type="component" value="Unassembled WGS sequence"/>
</dbReference>
<gene>
    <name evidence="1" type="ORF">QRT03_25995</name>
</gene>
<reference evidence="1 2" key="1">
    <citation type="submission" date="2023-06" db="EMBL/GenBank/DDBJ databases">
        <title>Actinomycetospora Odt1-22.</title>
        <authorList>
            <person name="Supong K."/>
        </authorList>
    </citation>
    <scope>NUCLEOTIDE SEQUENCE [LARGE SCALE GENOMIC DNA]</scope>
    <source>
        <strain evidence="1 2">Odt1-22</strain>
    </source>
</reference>